<evidence type="ECO:0000259" key="1">
    <source>
        <dbReference type="Pfam" id="PF00534"/>
    </source>
</evidence>
<name>A0A0D8ZSX5_9CYAN</name>
<dbReference type="STRING" id="1618023.UH38_10695"/>
<evidence type="ECO:0000313" key="3">
    <source>
        <dbReference type="EMBL" id="KJH71840.1"/>
    </source>
</evidence>
<dbReference type="RefSeq" id="WP_045054647.1">
    <property type="nucleotide sequence ID" value="NZ_CAWMDP010000042.1"/>
</dbReference>
<dbReference type="Gene3D" id="3.40.50.2000">
    <property type="entry name" value="Glycogen Phosphorylase B"/>
    <property type="match status" value="2"/>
</dbReference>
<sequence>MKVLHIIPSVAQIRGGPSQNTLVLVKALRKCGVDAEIATTNDNGPDLLDVPLDRCSEYQQVPVWFFPRFSPPINSVREFAFSKGLTKWLWQNASKYDLLHVRALFSYASTAAMAIARSQNLNYLVEPHGLLCQWSMQQSTLKKQVYLSVIERANINGSQALRFSSLQEQQEAAQLNLKAPSFVLNHGLAIPELIPNARQQLRELLQVPEDRPVILYMSRLHPKKGLDYLIPALGKLAPQEFSFVLAGSGTPEYAAEVEALLVAAGIRDRTYLANFVSGETKDIFLQGADLFALTSHSENFGVAVLEAMAVGVPVLITPGVALAPLVAQHQLGYVAELDVEAIAFSLQSWLNEPLQAKQMGDRARQLAREKYALERVAANLKDIYTAILKRELISY</sequence>
<dbReference type="SUPFAM" id="SSF53756">
    <property type="entry name" value="UDP-Glycosyltransferase/glycogen phosphorylase"/>
    <property type="match status" value="1"/>
</dbReference>
<dbReference type="EMBL" id="JYON01000009">
    <property type="protein sequence ID" value="KJH71840.1"/>
    <property type="molecule type" value="Genomic_DNA"/>
</dbReference>
<feature type="domain" description="Glycosyltransferase subfamily 4-like N-terminal" evidence="2">
    <location>
        <begin position="15"/>
        <end position="180"/>
    </location>
</feature>
<feature type="domain" description="Glycosyl transferase family 1" evidence="1">
    <location>
        <begin position="199"/>
        <end position="365"/>
    </location>
</feature>
<dbReference type="CDD" id="cd03821">
    <property type="entry name" value="GT4_Bme6-like"/>
    <property type="match status" value="1"/>
</dbReference>
<gene>
    <name evidence="3" type="ORF">UH38_10695</name>
</gene>
<dbReference type="InterPro" id="IPR001296">
    <property type="entry name" value="Glyco_trans_1"/>
</dbReference>
<organism evidence="3 4">
    <name type="scientific">Aliterella atlantica CENA595</name>
    <dbReference type="NCBI Taxonomy" id="1618023"/>
    <lineage>
        <taxon>Bacteria</taxon>
        <taxon>Bacillati</taxon>
        <taxon>Cyanobacteriota</taxon>
        <taxon>Cyanophyceae</taxon>
        <taxon>Chroococcidiopsidales</taxon>
        <taxon>Aliterellaceae</taxon>
        <taxon>Aliterella</taxon>
    </lineage>
</organism>
<proteinExistence type="predicted"/>
<dbReference type="Pfam" id="PF13579">
    <property type="entry name" value="Glyco_trans_4_4"/>
    <property type="match status" value="1"/>
</dbReference>
<comment type="caution">
    <text evidence="3">The sequence shown here is derived from an EMBL/GenBank/DDBJ whole genome shotgun (WGS) entry which is preliminary data.</text>
</comment>
<dbReference type="OrthoDB" id="433681at2"/>
<dbReference type="PANTHER" id="PTHR12526">
    <property type="entry name" value="GLYCOSYLTRANSFERASE"/>
    <property type="match status" value="1"/>
</dbReference>
<dbReference type="InterPro" id="IPR028098">
    <property type="entry name" value="Glyco_trans_4-like_N"/>
</dbReference>
<protein>
    <submittedName>
        <fullName evidence="3">Glycosyl transferase family 1</fullName>
    </submittedName>
</protein>
<reference evidence="3 4" key="1">
    <citation type="submission" date="2015-02" db="EMBL/GenBank/DDBJ databases">
        <title>Draft genome of a novel marine cyanobacterium (Chroococcales) isolated from South Atlantic Ocean.</title>
        <authorList>
            <person name="Rigonato J."/>
            <person name="Alvarenga D.O."/>
            <person name="Branco L.H."/>
            <person name="Varani A.M."/>
            <person name="Brandini F.P."/>
            <person name="Fiore M.F."/>
        </authorList>
    </citation>
    <scope>NUCLEOTIDE SEQUENCE [LARGE SCALE GENOMIC DNA]</scope>
    <source>
        <strain evidence="3 4">CENA595</strain>
    </source>
</reference>
<dbReference type="AlphaFoldDB" id="A0A0D8ZSX5"/>
<dbReference type="Pfam" id="PF00534">
    <property type="entry name" value="Glycos_transf_1"/>
    <property type="match status" value="1"/>
</dbReference>
<evidence type="ECO:0000313" key="4">
    <source>
        <dbReference type="Proteomes" id="UP000032452"/>
    </source>
</evidence>
<evidence type="ECO:0000259" key="2">
    <source>
        <dbReference type="Pfam" id="PF13579"/>
    </source>
</evidence>
<dbReference type="GO" id="GO:0016757">
    <property type="term" value="F:glycosyltransferase activity"/>
    <property type="evidence" value="ECO:0007669"/>
    <property type="project" value="InterPro"/>
</dbReference>
<dbReference type="Proteomes" id="UP000032452">
    <property type="component" value="Unassembled WGS sequence"/>
</dbReference>
<dbReference type="PATRIC" id="fig|1618023.3.peg.3909"/>
<accession>A0A0D8ZSX5</accession>
<keyword evidence="4" id="KW-1185">Reference proteome</keyword>
<keyword evidence="3" id="KW-0808">Transferase</keyword>